<organism evidence="2">
    <name type="scientific">Klebsiella aerogenes</name>
    <name type="common">Enterobacter aerogenes</name>
    <dbReference type="NCBI Taxonomy" id="548"/>
    <lineage>
        <taxon>Bacteria</taxon>
        <taxon>Pseudomonadati</taxon>
        <taxon>Pseudomonadota</taxon>
        <taxon>Gammaproteobacteria</taxon>
        <taxon>Enterobacterales</taxon>
        <taxon>Enterobacteriaceae</taxon>
        <taxon>Klebsiella/Raoultella group</taxon>
        <taxon>Klebsiella</taxon>
    </lineage>
</organism>
<dbReference type="AlphaFoldDB" id="A0A346NTF3"/>
<dbReference type="EMBL" id="MF687363">
    <property type="protein sequence ID" value="AXR70546.1"/>
    <property type="molecule type" value="Genomic_DNA"/>
</dbReference>
<evidence type="ECO:0000313" key="2">
    <source>
        <dbReference type="EMBL" id="AXR70546.1"/>
    </source>
</evidence>
<dbReference type="RefSeq" id="WP_045389166.1">
    <property type="nucleotide sequence ID" value="NZ_CP139379.1"/>
</dbReference>
<protein>
    <submittedName>
        <fullName evidence="2">Putative teichuronic acid biosynthesis glycosyltransferase</fullName>
    </submittedName>
</protein>
<dbReference type="InterPro" id="IPR055259">
    <property type="entry name" value="YkvP/CgeB_Glyco_trans-like"/>
</dbReference>
<keyword evidence="2" id="KW-0808">Transferase</keyword>
<dbReference type="Gene3D" id="3.40.50.2000">
    <property type="entry name" value="Glycogen Phosphorylase B"/>
    <property type="match status" value="1"/>
</dbReference>
<accession>A0A346NTF3</accession>
<dbReference type="GO" id="GO:0016740">
    <property type="term" value="F:transferase activity"/>
    <property type="evidence" value="ECO:0007669"/>
    <property type="project" value="UniProtKB-KW"/>
</dbReference>
<evidence type="ECO:0000259" key="1">
    <source>
        <dbReference type="Pfam" id="PF13524"/>
    </source>
</evidence>
<feature type="domain" description="Spore protein YkvP/CgeB glycosyl transferase-like" evidence="1">
    <location>
        <begin position="223"/>
        <end position="313"/>
    </location>
</feature>
<dbReference type="SUPFAM" id="SSF53756">
    <property type="entry name" value="UDP-Glycosyltransferase/glycogen phosphorylase"/>
    <property type="match status" value="1"/>
</dbReference>
<reference evidence="2" key="1">
    <citation type="journal article" date="2018" name="Front. Microbiol.">
        <title>Establishment of a Molecular Serotyping Scheme and a Multiplexed Luminex-Based Array for Enterobacter aerogenes.</title>
        <authorList>
            <person name="Guo X."/>
            <person name="Wang M."/>
            <person name="Wang L."/>
            <person name="Wang Y."/>
            <person name="Chen T."/>
            <person name="Wu P."/>
            <person name="Chen M."/>
            <person name="Liu B."/>
            <person name="Feng L."/>
        </authorList>
    </citation>
    <scope>NUCLEOTIDE SEQUENCE</scope>
    <source>
        <strain evidence="2">33850</strain>
    </source>
</reference>
<proteinExistence type="predicted"/>
<sequence>MKIPNKKILILSHTGPHSTFKIGSHHYANMLSELGFSVYYSGISNSYFHKLKRFIGNEKKGNKKIIDTIIAKDIITFLPLTMKETWFKRIVNDFFMSNVIDNSIFHVDYDIVICDYPFFYPVLKNIKYKKLVYRPTDNYAAMSGEKVRVYENKICSEAHRIIATSVVVRDELIENYGEQLKNKTYVIENGYDQKLFYNKNITANRNDCVYIGALDYRFDFIALEHLASKNKKIMFDIYGPLPRDFTSAIKPIFVKCDNVRFKGELDYAKVPDILNRYKVGLLPLIDNESNKGRSPMKLWEYLSCGLNVIYSSIEHVSQTPCLYRYDNLLDIDSAFKKAYFETKAPENFTSKIESNSWIGKVNLLLEYIE</sequence>
<name>A0A346NTF3_KLEAE</name>
<dbReference type="Pfam" id="PF13524">
    <property type="entry name" value="Glyco_trans_1_2"/>
    <property type="match status" value="1"/>
</dbReference>